<name>B4QCJ8_DROSI</name>
<dbReference type="GO" id="GO:0140947">
    <property type="term" value="F:histone H3K9me2 methyltransferase activity"/>
    <property type="evidence" value="ECO:0007669"/>
    <property type="project" value="EnsemblMetazoa"/>
</dbReference>
<dbReference type="GO" id="GO:0070828">
    <property type="term" value="P:heterochromatin organization"/>
    <property type="evidence" value="ECO:0007669"/>
    <property type="project" value="EnsemblMetazoa"/>
</dbReference>
<gene>
    <name evidence="2" type="primary">Dsim\GD24919</name>
    <name evidence="2" type="ORF">Dsim_GD24919</name>
</gene>
<evidence type="ECO:0000256" key="1">
    <source>
        <dbReference type="SAM" id="MobiDB-lite"/>
    </source>
</evidence>
<dbReference type="GO" id="GO:0010369">
    <property type="term" value="C:chromocenter"/>
    <property type="evidence" value="ECO:0007669"/>
    <property type="project" value="EnsemblMetazoa"/>
</dbReference>
<dbReference type="AlphaFoldDB" id="B4QCJ8"/>
<dbReference type="EMBL" id="CM000362">
    <property type="protein sequence ID" value="EDX08614.1"/>
    <property type="molecule type" value="Genomic_DNA"/>
</dbReference>
<dbReference type="GO" id="GO:0005700">
    <property type="term" value="C:polytene chromosome"/>
    <property type="evidence" value="ECO:0007669"/>
    <property type="project" value="EnsemblMetazoa"/>
</dbReference>
<dbReference type="OrthoDB" id="5792673at2759"/>
<evidence type="ECO:0000313" key="3">
    <source>
        <dbReference type="Proteomes" id="UP000000304"/>
    </source>
</evidence>
<dbReference type="GO" id="GO:0141006">
    <property type="term" value="P:transposable element silencing by piRNA-mediated heterochromatin formation"/>
    <property type="evidence" value="ECO:0007669"/>
    <property type="project" value="EnsemblMetazoa"/>
</dbReference>
<organism evidence="2 3">
    <name type="scientific">Drosophila simulans</name>
    <name type="common">Fruit fly</name>
    <dbReference type="NCBI Taxonomy" id="7240"/>
    <lineage>
        <taxon>Eukaryota</taxon>
        <taxon>Metazoa</taxon>
        <taxon>Ecdysozoa</taxon>
        <taxon>Arthropoda</taxon>
        <taxon>Hexapoda</taxon>
        <taxon>Insecta</taxon>
        <taxon>Pterygota</taxon>
        <taxon>Neoptera</taxon>
        <taxon>Endopterygota</taxon>
        <taxon>Diptera</taxon>
        <taxon>Brachycera</taxon>
        <taxon>Muscomorpha</taxon>
        <taxon>Ephydroidea</taxon>
        <taxon>Drosophilidae</taxon>
        <taxon>Drosophila</taxon>
        <taxon>Sophophora</taxon>
    </lineage>
</organism>
<feature type="compositionally biased region" description="Low complexity" evidence="1">
    <location>
        <begin position="93"/>
        <end position="102"/>
    </location>
</feature>
<dbReference type="HOGENOM" id="CLU_073180_0_0_1"/>
<keyword evidence="3" id="KW-1185">Reference proteome</keyword>
<proteinExistence type="predicted"/>
<evidence type="ECO:0000313" key="2">
    <source>
        <dbReference type="EMBL" id="EDX08614.1"/>
    </source>
</evidence>
<accession>B4QCJ8</accession>
<protein>
    <submittedName>
        <fullName evidence="2">GD24919</fullName>
    </submittedName>
</protein>
<dbReference type="GO" id="GO:0048132">
    <property type="term" value="P:female germ-line stem cell asymmetric division"/>
    <property type="evidence" value="ECO:0007669"/>
    <property type="project" value="EnsemblMetazoa"/>
</dbReference>
<feature type="region of interest" description="Disordered" evidence="1">
    <location>
        <begin position="1"/>
        <end position="148"/>
    </location>
</feature>
<dbReference type="PhylomeDB" id="B4QCJ8"/>
<dbReference type="GO" id="GO:0005634">
    <property type="term" value="C:nucleus"/>
    <property type="evidence" value="ECO:0007669"/>
    <property type="project" value="EnsemblMetazoa"/>
</dbReference>
<feature type="compositionally biased region" description="Basic and acidic residues" evidence="1">
    <location>
        <begin position="103"/>
        <end position="120"/>
    </location>
</feature>
<dbReference type="Proteomes" id="UP000000304">
    <property type="component" value="Chromosome 2R"/>
</dbReference>
<feature type="compositionally biased region" description="Basic and acidic residues" evidence="1">
    <location>
        <begin position="134"/>
        <end position="148"/>
    </location>
</feature>
<feature type="compositionally biased region" description="Basic and acidic residues" evidence="1">
    <location>
        <begin position="10"/>
        <end position="28"/>
    </location>
</feature>
<dbReference type="GO" id="GO:0005737">
    <property type="term" value="C:cytoplasm"/>
    <property type="evidence" value="ECO:0007669"/>
    <property type="project" value="EnsemblMetazoa"/>
</dbReference>
<dbReference type="OMA" id="NCNCKKL"/>
<sequence>MKQRPYGAKASDEPGKLADESEDHKGENTKASSIAIEGSPVLVAVDSDSSVELIESPVKSSSANESEEDPPKPDAVNEAAAVEAKKTKEMNDSSISSPTSESSPEKDEWTNKKGQQRNEQEASGMEVDQDVEESINRPAEDKIEKTLKDHKRISSTEIEEHSKYDKKDDVLEVELEKGTAPKAAEDAKLNSLSSDGDVFYDKECVNCNCTKLHKQYVLANMATLNFYQVLRKSSKQQFLCMGCHDTAMDLYEVK</sequence>
<dbReference type="Bgee" id="FBgn0196235">
    <property type="expression patterns" value="Expressed in embryo and 3 other cell types or tissues"/>
</dbReference>
<dbReference type="STRING" id="7240.B4QCJ8"/>
<reference evidence="2 3" key="1">
    <citation type="journal article" date="2007" name="Nature">
        <title>Evolution of genes and genomes on the Drosophila phylogeny.</title>
        <authorList>
            <consortium name="Drosophila 12 Genomes Consortium"/>
            <person name="Clark A.G."/>
            <person name="Eisen M.B."/>
            <person name="Smith D.R."/>
            <person name="Bergman C.M."/>
            <person name="Oliver B."/>
            <person name="Markow T.A."/>
            <person name="Kaufman T.C."/>
            <person name="Kellis M."/>
            <person name="Gelbart W."/>
            <person name="Iyer V.N."/>
            <person name="Pollard D.A."/>
            <person name="Sackton T.B."/>
            <person name="Larracuente A.M."/>
            <person name="Singh N.D."/>
            <person name="Abad J.P."/>
            <person name="Abt D.N."/>
            <person name="Adryan B."/>
            <person name="Aguade M."/>
            <person name="Akashi H."/>
            <person name="Anderson W.W."/>
            <person name="Aquadro C.F."/>
            <person name="Ardell D.H."/>
            <person name="Arguello R."/>
            <person name="Artieri C.G."/>
            <person name="Barbash D.A."/>
            <person name="Barker D."/>
            <person name="Barsanti P."/>
            <person name="Batterham P."/>
            <person name="Batzoglou S."/>
            <person name="Begun D."/>
            <person name="Bhutkar A."/>
            <person name="Blanco E."/>
            <person name="Bosak S.A."/>
            <person name="Bradley R.K."/>
            <person name="Brand A.D."/>
            <person name="Brent M.R."/>
            <person name="Brooks A.N."/>
            <person name="Brown R.H."/>
            <person name="Butlin R.K."/>
            <person name="Caggese C."/>
            <person name="Calvi B.R."/>
            <person name="Bernardo de Carvalho A."/>
            <person name="Caspi A."/>
            <person name="Castrezana S."/>
            <person name="Celniker S.E."/>
            <person name="Chang J.L."/>
            <person name="Chapple C."/>
            <person name="Chatterji S."/>
            <person name="Chinwalla A."/>
            <person name="Civetta A."/>
            <person name="Clifton S.W."/>
            <person name="Comeron J.M."/>
            <person name="Costello J.C."/>
            <person name="Coyne J.A."/>
            <person name="Daub J."/>
            <person name="David R.G."/>
            <person name="Delcher A.L."/>
            <person name="Delehaunty K."/>
            <person name="Do C.B."/>
            <person name="Ebling H."/>
            <person name="Edwards K."/>
            <person name="Eickbush T."/>
            <person name="Evans J.D."/>
            <person name="Filipski A."/>
            <person name="Findeiss S."/>
            <person name="Freyhult E."/>
            <person name="Fulton L."/>
            <person name="Fulton R."/>
            <person name="Garcia A.C."/>
            <person name="Gardiner A."/>
            <person name="Garfield D.A."/>
            <person name="Garvin B.E."/>
            <person name="Gibson G."/>
            <person name="Gilbert D."/>
            <person name="Gnerre S."/>
            <person name="Godfrey J."/>
            <person name="Good R."/>
            <person name="Gotea V."/>
            <person name="Gravely B."/>
            <person name="Greenberg A.J."/>
            <person name="Griffiths-Jones S."/>
            <person name="Gross S."/>
            <person name="Guigo R."/>
            <person name="Gustafson E.A."/>
            <person name="Haerty W."/>
            <person name="Hahn M.W."/>
            <person name="Halligan D.L."/>
            <person name="Halpern A.L."/>
            <person name="Halter G.M."/>
            <person name="Han M.V."/>
            <person name="Heger A."/>
            <person name="Hillier L."/>
            <person name="Hinrichs A.S."/>
            <person name="Holmes I."/>
            <person name="Hoskins R.A."/>
            <person name="Hubisz M.J."/>
            <person name="Hultmark D."/>
            <person name="Huntley M.A."/>
            <person name="Jaffe D.B."/>
            <person name="Jagadeeshan S."/>
            <person name="Jeck W.R."/>
            <person name="Johnson J."/>
            <person name="Jones C.D."/>
            <person name="Jordan W.C."/>
            <person name="Karpen G.H."/>
            <person name="Kataoka E."/>
            <person name="Keightley P.D."/>
            <person name="Kheradpour P."/>
            <person name="Kirkness E.F."/>
            <person name="Koerich L.B."/>
            <person name="Kristiansen K."/>
            <person name="Kudrna D."/>
            <person name="Kulathinal R.J."/>
            <person name="Kumar S."/>
            <person name="Kwok R."/>
            <person name="Lander E."/>
            <person name="Langley C.H."/>
            <person name="Lapoint R."/>
            <person name="Lazzaro B.P."/>
            <person name="Lee S.J."/>
            <person name="Levesque L."/>
            <person name="Li R."/>
            <person name="Lin C.F."/>
            <person name="Lin M.F."/>
            <person name="Lindblad-Toh K."/>
            <person name="Llopart A."/>
            <person name="Long M."/>
            <person name="Low L."/>
            <person name="Lozovsky E."/>
            <person name="Lu J."/>
            <person name="Luo M."/>
            <person name="Machado C.A."/>
            <person name="Makalowski W."/>
            <person name="Marzo M."/>
            <person name="Matsuda M."/>
            <person name="Matzkin L."/>
            <person name="McAllister B."/>
            <person name="McBride C.S."/>
            <person name="McKernan B."/>
            <person name="McKernan K."/>
            <person name="Mendez-Lago M."/>
            <person name="Minx P."/>
            <person name="Mollenhauer M.U."/>
            <person name="Montooth K."/>
            <person name="Mount S.M."/>
            <person name="Mu X."/>
            <person name="Myers E."/>
            <person name="Negre B."/>
            <person name="Newfeld S."/>
            <person name="Nielsen R."/>
            <person name="Noor M.A."/>
            <person name="O'Grady P."/>
            <person name="Pachter L."/>
            <person name="Papaceit M."/>
            <person name="Parisi M.J."/>
            <person name="Parisi M."/>
            <person name="Parts L."/>
            <person name="Pedersen J.S."/>
            <person name="Pesole G."/>
            <person name="Phillippy A.M."/>
            <person name="Ponting C.P."/>
            <person name="Pop M."/>
            <person name="Porcelli D."/>
            <person name="Powell J.R."/>
            <person name="Prohaska S."/>
            <person name="Pruitt K."/>
            <person name="Puig M."/>
            <person name="Quesneville H."/>
            <person name="Ram K.R."/>
            <person name="Rand D."/>
            <person name="Rasmussen M.D."/>
            <person name="Reed L.K."/>
            <person name="Reenan R."/>
            <person name="Reily A."/>
            <person name="Remington K.A."/>
            <person name="Rieger T.T."/>
            <person name="Ritchie M.G."/>
            <person name="Robin C."/>
            <person name="Rogers Y.H."/>
            <person name="Rohde C."/>
            <person name="Rozas J."/>
            <person name="Rubenfield M.J."/>
            <person name="Ruiz A."/>
            <person name="Russo S."/>
            <person name="Salzberg S.L."/>
            <person name="Sanchez-Gracia A."/>
            <person name="Saranga D.J."/>
            <person name="Sato H."/>
            <person name="Schaeffer S.W."/>
            <person name="Schatz M.C."/>
            <person name="Schlenke T."/>
            <person name="Schwartz R."/>
            <person name="Segarra C."/>
            <person name="Singh R.S."/>
            <person name="Sirot L."/>
            <person name="Sirota M."/>
            <person name="Sisneros N.B."/>
            <person name="Smith C.D."/>
            <person name="Smith T.F."/>
            <person name="Spieth J."/>
            <person name="Stage D.E."/>
            <person name="Stark A."/>
            <person name="Stephan W."/>
            <person name="Strausberg R.L."/>
            <person name="Strempel S."/>
            <person name="Sturgill D."/>
            <person name="Sutton G."/>
            <person name="Sutton G.G."/>
            <person name="Tao W."/>
            <person name="Teichmann S."/>
            <person name="Tobari Y.N."/>
            <person name="Tomimura Y."/>
            <person name="Tsolas J.M."/>
            <person name="Valente V.L."/>
            <person name="Venter E."/>
            <person name="Venter J.C."/>
            <person name="Vicario S."/>
            <person name="Vieira F.G."/>
            <person name="Vilella A.J."/>
            <person name="Villasante A."/>
            <person name="Walenz B."/>
            <person name="Wang J."/>
            <person name="Wasserman M."/>
            <person name="Watts T."/>
            <person name="Wilson D."/>
            <person name="Wilson R.K."/>
            <person name="Wing R.A."/>
            <person name="Wolfner M.F."/>
            <person name="Wong A."/>
            <person name="Wong G.K."/>
            <person name="Wu C.I."/>
            <person name="Wu G."/>
            <person name="Yamamoto D."/>
            <person name="Yang H.P."/>
            <person name="Yang S.P."/>
            <person name="Yorke J.A."/>
            <person name="Yoshida K."/>
            <person name="Zdobnov E."/>
            <person name="Zhang P."/>
            <person name="Zhang Y."/>
            <person name="Zimin A.V."/>
            <person name="Baldwin J."/>
            <person name="Abdouelleil A."/>
            <person name="Abdulkadir J."/>
            <person name="Abebe A."/>
            <person name="Abera B."/>
            <person name="Abreu J."/>
            <person name="Acer S.C."/>
            <person name="Aftuck L."/>
            <person name="Alexander A."/>
            <person name="An P."/>
            <person name="Anderson E."/>
            <person name="Anderson S."/>
            <person name="Arachi H."/>
            <person name="Azer M."/>
            <person name="Bachantsang P."/>
            <person name="Barry A."/>
            <person name="Bayul T."/>
            <person name="Berlin A."/>
            <person name="Bessette D."/>
            <person name="Bloom T."/>
            <person name="Blye J."/>
            <person name="Boguslavskiy L."/>
            <person name="Bonnet C."/>
            <person name="Boukhgalter B."/>
            <person name="Bourzgui I."/>
            <person name="Brown A."/>
            <person name="Cahill P."/>
            <person name="Channer S."/>
            <person name="Cheshatsang Y."/>
            <person name="Chuda L."/>
            <person name="Citroen M."/>
            <person name="Collymore A."/>
            <person name="Cooke P."/>
            <person name="Costello M."/>
            <person name="D'Aco K."/>
            <person name="Daza R."/>
            <person name="De Haan G."/>
            <person name="DeGray S."/>
            <person name="DeMaso C."/>
            <person name="Dhargay N."/>
            <person name="Dooley K."/>
            <person name="Dooley E."/>
            <person name="Doricent M."/>
            <person name="Dorje P."/>
            <person name="Dorjee K."/>
            <person name="Dupes A."/>
            <person name="Elong R."/>
            <person name="Falk J."/>
            <person name="Farina A."/>
            <person name="Faro S."/>
            <person name="Ferguson D."/>
            <person name="Fisher S."/>
            <person name="Foley C.D."/>
            <person name="Franke A."/>
            <person name="Friedrich D."/>
            <person name="Gadbois L."/>
            <person name="Gearin G."/>
            <person name="Gearin C.R."/>
            <person name="Giannoukos G."/>
            <person name="Goode T."/>
            <person name="Graham J."/>
            <person name="Grandbois E."/>
            <person name="Grewal S."/>
            <person name="Gyaltsen K."/>
            <person name="Hafez N."/>
            <person name="Hagos B."/>
            <person name="Hall J."/>
            <person name="Henson C."/>
            <person name="Hollinger A."/>
            <person name="Honan T."/>
            <person name="Huard M.D."/>
            <person name="Hughes L."/>
            <person name="Hurhula B."/>
            <person name="Husby M.E."/>
            <person name="Kamat A."/>
            <person name="Kanga B."/>
            <person name="Kashin S."/>
            <person name="Khazanovich D."/>
            <person name="Kisner P."/>
            <person name="Lance K."/>
            <person name="Lara M."/>
            <person name="Lee W."/>
            <person name="Lennon N."/>
            <person name="Letendre F."/>
            <person name="LeVine R."/>
            <person name="Lipovsky A."/>
            <person name="Liu X."/>
            <person name="Liu J."/>
            <person name="Liu S."/>
            <person name="Lokyitsang T."/>
            <person name="Lokyitsang Y."/>
            <person name="Lubonja R."/>
            <person name="Lui A."/>
            <person name="MacDonald P."/>
            <person name="Magnisalis V."/>
            <person name="Maru K."/>
            <person name="Matthews C."/>
            <person name="McCusker W."/>
            <person name="McDonough S."/>
            <person name="Mehta T."/>
            <person name="Meldrim J."/>
            <person name="Meneus L."/>
            <person name="Mihai O."/>
            <person name="Mihalev A."/>
            <person name="Mihova T."/>
            <person name="Mittelman R."/>
            <person name="Mlenga V."/>
            <person name="Montmayeur A."/>
            <person name="Mulrain L."/>
            <person name="Navidi A."/>
            <person name="Naylor J."/>
            <person name="Negash T."/>
            <person name="Nguyen T."/>
            <person name="Nguyen N."/>
            <person name="Nicol R."/>
            <person name="Norbu C."/>
            <person name="Norbu N."/>
            <person name="Novod N."/>
            <person name="O'Neill B."/>
            <person name="Osman S."/>
            <person name="Markiewicz E."/>
            <person name="Oyono O.L."/>
            <person name="Patti C."/>
            <person name="Phunkhang P."/>
            <person name="Pierre F."/>
            <person name="Priest M."/>
            <person name="Raghuraman S."/>
            <person name="Rege F."/>
            <person name="Reyes R."/>
            <person name="Rise C."/>
            <person name="Rogov P."/>
            <person name="Ross K."/>
            <person name="Ryan E."/>
            <person name="Settipalli S."/>
            <person name="Shea T."/>
            <person name="Sherpa N."/>
            <person name="Shi L."/>
            <person name="Shih D."/>
            <person name="Sparrow T."/>
            <person name="Spaulding J."/>
            <person name="Stalker J."/>
            <person name="Stange-Thomann N."/>
            <person name="Stavropoulos S."/>
            <person name="Stone C."/>
            <person name="Strader C."/>
            <person name="Tesfaye S."/>
            <person name="Thomson T."/>
            <person name="Thoulutsang Y."/>
            <person name="Thoulutsang D."/>
            <person name="Topham K."/>
            <person name="Topping I."/>
            <person name="Tsamla T."/>
            <person name="Vassiliev H."/>
            <person name="Vo A."/>
            <person name="Wangchuk T."/>
            <person name="Wangdi T."/>
            <person name="Weiand M."/>
            <person name="Wilkinson J."/>
            <person name="Wilson A."/>
            <person name="Yadav S."/>
            <person name="Young G."/>
            <person name="Yu Q."/>
            <person name="Zembek L."/>
            <person name="Zhong D."/>
            <person name="Zimmer A."/>
            <person name="Zwirko Z."/>
            <person name="Jaffe D.B."/>
            <person name="Alvarez P."/>
            <person name="Brockman W."/>
            <person name="Butler J."/>
            <person name="Chin C."/>
            <person name="Gnerre S."/>
            <person name="Grabherr M."/>
            <person name="Kleber M."/>
            <person name="Mauceli E."/>
            <person name="MacCallum I."/>
        </authorList>
    </citation>
    <scope>NUCLEOTIDE SEQUENCE [LARGE SCALE GENOMIC DNA]</scope>
    <source>
        <strain evidence="3">white501</strain>
    </source>
</reference>